<dbReference type="SFLD" id="SFLDG01140">
    <property type="entry name" value="C2.B:_Phosphomannomutase_and_P"/>
    <property type="match status" value="1"/>
</dbReference>
<dbReference type="HOGENOM" id="CLU_030534_0_1_9"/>
<dbReference type="eggNOG" id="COG0561">
    <property type="taxonomic scope" value="Bacteria"/>
</dbReference>
<dbReference type="NCBIfam" id="TIGR01482">
    <property type="entry name" value="SPP-subfamily"/>
    <property type="match status" value="1"/>
</dbReference>
<dbReference type="SUPFAM" id="SSF56784">
    <property type="entry name" value="HAD-like"/>
    <property type="match status" value="1"/>
</dbReference>
<dbReference type="NCBIfam" id="TIGR01484">
    <property type="entry name" value="HAD-SF-IIB"/>
    <property type="match status" value="1"/>
</dbReference>
<dbReference type="InterPro" id="IPR023214">
    <property type="entry name" value="HAD_sf"/>
</dbReference>
<dbReference type="SFLD" id="SFLDS00003">
    <property type="entry name" value="Haloacid_Dehalogenase"/>
    <property type="match status" value="1"/>
</dbReference>
<evidence type="ECO:0000313" key="3">
    <source>
        <dbReference type="EMBL" id="BAF58799.1"/>
    </source>
</evidence>
<reference evidence="4" key="1">
    <citation type="journal article" date="2008" name="Genome Res.">
        <title>The genome of Pelotomaculum thermopropionicum reveals niche-associated evolution in anaerobic microbiota.</title>
        <authorList>
            <person name="Kosaka T."/>
            <person name="Kato S."/>
            <person name="Shimoyama T."/>
            <person name="Ishii S."/>
            <person name="Abe T."/>
            <person name="Watanabe K."/>
        </authorList>
    </citation>
    <scope>NUCLEOTIDE SEQUENCE [LARGE SCALE GENOMIC DNA]</scope>
    <source>
        <strain evidence="4">DSM 13744 / JCM 10971 / SI</strain>
    </source>
</reference>
<dbReference type="GO" id="GO:0016791">
    <property type="term" value="F:phosphatase activity"/>
    <property type="evidence" value="ECO:0007669"/>
    <property type="project" value="UniProtKB-ARBA"/>
</dbReference>
<dbReference type="SFLD" id="SFLDG01141">
    <property type="entry name" value="C2.B.1:_Sucrose_Phosphatase_Li"/>
    <property type="match status" value="1"/>
</dbReference>
<dbReference type="Pfam" id="PF05116">
    <property type="entry name" value="S6PP"/>
    <property type="match status" value="1"/>
</dbReference>
<dbReference type="InterPro" id="IPR006379">
    <property type="entry name" value="HAD-SF_hydro_IIB"/>
</dbReference>
<evidence type="ECO:0000259" key="2">
    <source>
        <dbReference type="Pfam" id="PF05116"/>
    </source>
</evidence>
<dbReference type="InterPro" id="IPR006380">
    <property type="entry name" value="SPP-like_dom"/>
</dbReference>
<proteinExistence type="predicted"/>
<dbReference type="KEGG" id="pth:PTH_0618"/>
<evidence type="ECO:0000256" key="1">
    <source>
        <dbReference type="ARBA" id="ARBA00022801"/>
    </source>
</evidence>
<protein>
    <submittedName>
        <fullName evidence="3">Predicted hydrolase</fullName>
    </submittedName>
</protein>
<dbReference type="InterPro" id="IPR036412">
    <property type="entry name" value="HAD-like_sf"/>
</dbReference>
<dbReference type="Proteomes" id="UP000006556">
    <property type="component" value="Chromosome"/>
</dbReference>
<sequence>MERKVRPKKPRHILATDLDGTLVGNRMALAEFNRYMLKNISNFLLVYVTGRTFSSAWRLILEENLLFPDVLITDVGTEIYLSPRFKHDPIWEKKMSSSWDAGKIRAVIDNVGGLHSQEIYPRFRLAYCTDKAAFKDIALKLSLAVEMAKLPVRVVPSMGHIIDIIPKDAGKGPALCYVREMYSIKKEHTFVCGDSGNDLSMFLRGFKGIVVGNARPELKQAIKLKSREVYFSKSFYASGILEGLKKYGMV</sequence>
<dbReference type="PANTHER" id="PTHR46521">
    <property type="entry name" value="SUCROSE-PHOSPHATASE 2-RELATED"/>
    <property type="match status" value="1"/>
</dbReference>
<dbReference type="STRING" id="370438.PTH_0618"/>
<keyword evidence="1 3" id="KW-0378">Hydrolase</keyword>
<feature type="domain" description="Sucrose phosphatase-like" evidence="2">
    <location>
        <begin position="11"/>
        <end position="248"/>
    </location>
</feature>
<gene>
    <name evidence="3" type="primary">Cof</name>
    <name evidence="3" type="ordered locus">PTH_0618</name>
</gene>
<dbReference type="EMBL" id="AP009389">
    <property type="protein sequence ID" value="BAF58799.1"/>
    <property type="molecule type" value="Genomic_DNA"/>
</dbReference>
<dbReference type="PANTHER" id="PTHR46521:SF4">
    <property type="entry name" value="SUCROSE-PHOSPHATASE 2-RELATED"/>
    <property type="match status" value="1"/>
</dbReference>
<dbReference type="AlphaFoldDB" id="A5D4Q2"/>
<organism evidence="3 4">
    <name type="scientific">Pelotomaculum thermopropionicum (strain DSM 13744 / JCM 10971 / SI)</name>
    <dbReference type="NCBI Taxonomy" id="370438"/>
    <lineage>
        <taxon>Bacteria</taxon>
        <taxon>Bacillati</taxon>
        <taxon>Bacillota</taxon>
        <taxon>Clostridia</taxon>
        <taxon>Eubacteriales</taxon>
        <taxon>Desulfotomaculaceae</taxon>
        <taxon>Pelotomaculum</taxon>
    </lineage>
</organism>
<dbReference type="Gene3D" id="3.40.50.1000">
    <property type="entry name" value="HAD superfamily/HAD-like"/>
    <property type="match status" value="1"/>
</dbReference>
<accession>A5D4Q2</accession>
<dbReference type="InterPro" id="IPR051518">
    <property type="entry name" value="Sucrose_Phosphatase"/>
</dbReference>
<dbReference type="Gene3D" id="3.90.1070.10">
    <property type="match status" value="1"/>
</dbReference>
<evidence type="ECO:0000313" key="4">
    <source>
        <dbReference type="Proteomes" id="UP000006556"/>
    </source>
</evidence>
<keyword evidence="4" id="KW-1185">Reference proteome</keyword>
<name>A5D4Q2_PELTS</name>